<evidence type="ECO:0000259" key="6">
    <source>
        <dbReference type="Pfam" id="PF00685"/>
    </source>
</evidence>
<evidence type="ECO:0000256" key="3">
    <source>
        <dbReference type="ARBA" id="ARBA00022490"/>
    </source>
</evidence>
<dbReference type="GeneID" id="106022335"/>
<evidence type="ECO:0000256" key="2">
    <source>
        <dbReference type="ARBA" id="ARBA00005771"/>
    </source>
</evidence>
<dbReference type="GO" id="GO:0005737">
    <property type="term" value="C:cytoplasm"/>
    <property type="evidence" value="ECO:0007669"/>
    <property type="project" value="UniProtKB-SubCell"/>
</dbReference>
<evidence type="ECO:0000313" key="7">
    <source>
        <dbReference type="Proteomes" id="UP000886700"/>
    </source>
</evidence>
<dbReference type="RefSeq" id="XP_012979169.2">
    <property type="nucleotide sequence ID" value="XM_013123715.3"/>
</dbReference>
<dbReference type="GO" id="GO:0008146">
    <property type="term" value="F:sulfotransferase activity"/>
    <property type="evidence" value="ECO:0007669"/>
    <property type="project" value="InterPro"/>
</dbReference>
<dbReference type="Proteomes" id="UP000886700">
    <property type="component" value="Unplaced"/>
</dbReference>
<name>A0A1U8CUP9_MESAU</name>
<reference evidence="8" key="1">
    <citation type="submission" date="2025-08" db="UniProtKB">
        <authorList>
            <consortium name="RefSeq"/>
        </authorList>
    </citation>
    <scope>IDENTIFICATION</scope>
    <source>
        <tissue evidence="8">Liver</tissue>
    </source>
</reference>
<comment type="subcellular location">
    <subcellularLocation>
        <location evidence="1">Cytoplasm</location>
    </subcellularLocation>
</comment>
<dbReference type="InterPro" id="IPR000863">
    <property type="entry name" value="Sulfotransferase_dom"/>
</dbReference>
<keyword evidence="3" id="KW-0963">Cytoplasm</keyword>
<sequence length="109" mass="12553">MSYEELQRDLRGNIQKVCRFLGKQLNSEQLGSTVKNVSFSVMKDNTMCNNVTVKNPEDETDFTLPLMRKGICGDWKNQFTVAQSEAFDKVYQDKMSSLDPSLFPWLEDC</sequence>
<dbReference type="InterPro" id="IPR027417">
    <property type="entry name" value="P-loop_NTPase"/>
</dbReference>
<feature type="domain" description="Sulfotransferase" evidence="6">
    <location>
        <begin position="1"/>
        <end position="97"/>
    </location>
</feature>
<proteinExistence type="inferred from homology"/>
<dbReference type="OrthoDB" id="205623at2759"/>
<evidence type="ECO:0000313" key="8">
    <source>
        <dbReference type="RefSeq" id="XP_012979169.2"/>
    </source>
</evidence>
<evidence type="ECO:0000256" key="5">
    <source>
        <dbReference type="RuleBase" id="RU361155"/>
    </source>
</evidence>
<keyword evidence="7" id="KW-1185">Reference proteome</keyword>
<organism evidence="7 8">
    <name type="scientific">Mesocricetus auratus</name>
    <name type="common">Golden hamster</name>
    <dbReference type="NCBI Taxonomy" id="10036"/>
    <lineage>
        <taxon>Eukaryota</taxon>
        <taxon>Metazoa</taxon>
        <taxon>Chordata</taxon>
        <taxon>Craniata</taxon>
        <taxon>Vertebrata</taxon>
        <taxon>Euteleostomi</taxon>
        <taxon>Mammalia</taxon>
        <taxon>Eutheria</taxon>
        <taxon>Euarchontoglires</taxon>
        <taxon>Glires</taxon>
        <taxon>Rodentia</taxon>
        <taxon>Myomorpha</taxon>
        <taxon>Muroidea</taxon>
        <taxon>Cricetidae</taxon>
        <taxon>Cricetinae</taxon>
        <taxon>Mesocricetus</taxon>
    </lineage>
</organism>
<accession>A0A1U8CUP9</accession>
<dbReference type="AlphaFoldDB" id="A0A1U8CUP9"/>
<evidence type="ECO:0000256" key="1">
    <source>
        <dbReference type="ARBA" id="ARBA00004496"/>
    </source>
</evidence>
<dbReference type="KEGG" id="maua:106022335"/>
<protein>
    <recommendedName>
        <fullName evidence="5">Sulfotransferase</fullName>
        <ecNumber evidence="5">2.8.2.-</ecNumber>
    </recommendedName>
</protein>
<dbReference type="PANTHER" id="PTHR11783">
    <property type="entry name" value="SULFOTRANSFERASE SULT"/>
    <property type="match status" value="1"/>
</dbReference>
<dbReference type="Pfam" id="PF00685">
    <property type="entry name" value="Sulfotransfer_1"/>
    <property type="match status" value="1"/>
</dbReference>
<keyword evidence="4 5" id="KW-0808">Transferase</keyword>
<comment type="similarity">
    <text evidence="2 5">Belongs to the sulfotransferase 1 family.</text>
</comment>
<gene>
    <name evidence="8" type="primary">LOC106022335</name>
</gene>
<dbReference type="EC" id="2.8.2.-" evidence="5"/>
<evidence type="ECO:0000256" key="4">
    <source>
        <dbReference type="ARBA" id="ARBA00022679"/>
    </source>
</evidence>
<dbReference type="Gene3D" id="3.40.50.300">
    <property type="entry name" value="P-loop containing nucleotide triphosphate hydrolases"/>
    <property type="match status" value="1"/>
</dbReference>
<dbReference type="SUPFAM" id="SSF52540">
    <property type="entry name" value="P-loop containing nucleoside triphosphate hydrolases"/>
    <property type="match status" value="1"/>
</dbReference>